<feature type="region of interest" description="Disordered" evidence="1">
    <location>
        <begin position="530"/>
        <end position="582"/>
    </location>
</feature>
<feature type="region of interest" description="Disordered" evidence="1">
    <location>
        <begin position="652"/>
        <end position="815"/>
    </location>
</feature>
<reference evidence="3 4" key="1">
    <citation type="submission" date="2016-12" db="EMBL/GenBank/DDBJ databases">
        <authorList>
            <person name="Song W.-J."/>
            <person name="Kurnit D.M."/>
        </authorList>
    </citation>
    <scope>NUCLEOTIDE SEQUENCE [LARGE SCALE GENOMIC DNA]</scope>
    <source>
        <strain evidence="3 4">DSM 43162</strain>
    </source>
</reference>
<dbReference type="Proteomes" id="UP000184428">
    <property type="component" value="Unassembled WGS sequence"/>
</dbReference>
<gene>
    <name evidence="3" type="ORF">SAMN05660350_04984</name>
</gene>
<dbReference type="RefSeq" id="WP_072921456.1">
    <property type="nucleotide sequence ID" value="NZ_FRDM01000075.1"/>
</dbReference>
<evidence type="ECO:0000313" key="4">
    <source>
        <dbReference type="Proteomes" id="UP000184428"/>
    </source>
</evidence>
<feature type="transmembrane region" description="Helical" evidence="2">
    <location>
        <begin position="182"/>
        <end position="202"/>
    </location>
</feature>
<feature type="transmembrane region" description="Helical" evidence="2">
    <location>
        <begin position="414"/>
        <end position="431"/>
    </location>
</feature>
<feature type="transmembrane region" description="Helical" evidence="2">
    <location>
        <begin position="157"/>
        <end position="176"/>
    </location>
</feature>
<feature type="compositionally biased region" description="Low complexity" evidence="1">
    <location>
        <begin position="20"/>
        <end position="32"/>
    </location>
</feature>
<dbReference type="OrthoDB" id="4493164at2"/>
<feature type="compositionally biased region" description="Basic residues" evidence="1">
    <location>
        <begin position="9"/>
        <end position="19"/>
    </location>
</feature>
<evidence type="ECO:0000256" key="2">
    <source>
        <dbReference type="SAM" id="Phobius"/>
    </source>
</evidence>
<feature type="transmembrane region" description="Helical" evidence="2">
    <location>
        <begin position="115"/>
        <end position="145"/>
    </location>
</feature>
<feature type="compositionally biased region" description="Basic residues" evidence="1">
    <location>
        <begin position="801"/>
        <end position="815"/>
    </location>
</feature>
<sequence>MSRPPRPVRDRRGRRRIGRRTGPAQLGAGARAARWRRPRRPGTAIAAVGLWLWQTGTAQAADGTAGQAPGALRWIELADTRGISVWNYELSLDRGGVTSPGHLIWSFLLDLVWGIYRGCVVVAIWFLDWVISFAWLPVVAAPVLVLGDSLQTIVDRFGVVPVFATAATAVAVTWMARGRWSVGVFELVASPVIAALAVGVFADPVEQVAGDGGLIMATRDVGLQLSAGMANNGDVGGDADTMRQQVTGTLVDTFIRMPTQMINFGEVLDGGGCEGAYDDVLRAGPHGGDDDIRDAIGDCDANLGEVAANPGPGQFASAVIVSPAASLVMVFAIVLAGAVMLAAVFALYQALRLIVTVVLAVLPGAARGSLWQTLADLVMALVTVVFAVVFLTSYLVFIQGLFESSTAGAQGTMATFFLVDVMLAVGIILFWKGRAKLRKAADRLAAAMATRPGTGPTALPARRQFNPTELYYKGRMTATAGRVAIDGGRALGRGSAALGRGVGAAAASLTGVAGTLAAATAGWAAGRRAPADAAADSTPPGGVVPQLPAGFDGSTSGPADDAGGGPGGGGGGGGGAAAAVRHRVTSTRAQPGTGGRLLALGSQVAALSLTGGAAGALQAGSQAATAAEAIQAAQTARRVALASRLAVKSLPAGSSATASPPAPAGPPAATAAAALGAARSARPSSTAASDAATPKRRGPDRSATSPTAPAGGPPGTAPAGAVPGPATGTGARPGPGGRPAPSAGTATPPTPGTDARAARPPATSVSGDVLAGPAKRPAPTDDRAARLRAELAARRDANSRTHQRANGRGLRRPGS</sequence>
<feature type="compositionally biased region" description="Gly residues" evidence="1">
    <location>
        <begin position="562"/>
        <end position="576"/>
    </location>
</feature>
<feature type="compositionally biased region" description="Basic and acidic residues" evidence="1">
    <location>
        <begin position="778"/>
        <end position="799"/>
    </location>
</feature>
<organism evidence="3 4">
    <name type="scientific">Geodermatophilus obscurus</name>
    <dbReference type="NCBI Taxonomy" id="1861"/>
    <lineage>
        <taxon>Bacteria</taxon>
        <taxon>Bacillati</taxon>
        <taxon>Actinomycetota</taxon>
        <taxon>Actinomycetes</taxon>
        <taxon>Geodermatophilales</taxon>
        <taxon>Geodermatophilaceae</taxon>
        <taxon>Geodermatophilus</taxon>
    </lineage>
</organism>
<feature type="compositionally biased region" description="Low complexity" evidence="1">
    <location>
        <begin position="717"/>
        <end position="730"/>
    </location>
</feature>
<dbReference type="EMBL" id="FRDM01000075">
    <property type="protein sequence ID" value="SHN88992.1"/>
    <property type="molecule type" value="Genomic_DNA"/>
</dbReference>
<evidence type="ECO:0008006" key="5">
    <source>
        <dbReference type="Google" id="ProtNLM"/>
    </source>
</evidence>
<name>A0A1M7V1C4_9ACTN</name>
<feature type="region of interest" description="Disordered" evidence="1">
    <location>
        <begin position="1"/>
        <end position="37"/>
    </location>
</feature>
<dbReference type="AlphaFoldDB" id="A0A1M7V1C4"/>
<evidence type="ECO:0000313" key="3">
    <source>
        <dbReference type="EMBL" id="SHN88992.1"/>
    </source>
</evidence>
<feature type="compositionally biased region" description="Low complexity" evidence="1">
    <location>
        <begin position="667"/>
        <end position="692"/>
    </location>
</feature>
<feature type="compositionally biased region" description="Low complexity" evidence="1">
    <location>
        <begin position="530"/>
        <end position="541"/>
    </location>
</feature>
<feature type="transmembrane region" description="Helical" evidence="2">
    <location>
        <begin position="324"/>
        <end position="347"/>
    </location>
</feature>
<feature type="transmembrane region" description="Helical" evidence="2">
    <location>
        <begin position="377"/>
        <end position="402"/>
    </location>
</feature>
<keyword evidence="2" id="KW-1133">Transmembrane helix</keyword>
<proteinExistence type="predicted"/>
<keyword evidence="2" id="KW-0472">Membrane</keyword>
<feature type="compositionally biased region" description="Low complexity" evidence="1">
    <location>
        <begin position="739"/>
        <end position="764"/>
    </location>
</feature>
<keyword evidence="2" id="KW-0812">Transmembrane</keyword>
<accession>A0A1M7V1C4</accession>
<protein>
    <recommendedName>
        <fullName evidence="5">TrbL/VirB6 plasmid conjugal transfer protein</fullName>
    </recommendedName>
</protein>
<evidence type="ECO:0000256" key="1">
    <source>
        <dbReference type="SAM" id="MobiDB-lite"/>
    </source>
</evidence>